<proteinExistence type="predicted"/>
<gene>
    <name evidence="3" type="ORF">HUE56_06635</name>
</gene>
<reference evidence="3 4" key="1">
    <citation type="submission" date="2020-06" db="EMBL/GenBank/DDBJ databases">
        <title>Complete genome of Azosprillum oryzae KACC14407.</title>
        <authorList>
            <person name="Kim M."/>
            <person name="Park Y.-J."/>
            <person name="Shin J.-H."/>
        </authorList>
    </citation>
    <scope>NUCLEOTIDE SEQUENCE [LARGE SCALE GENOMIC DNA]</scope>
    <source>
        <strain evidence="3 4">KACC 14407</strain>
        <plasmid evidence="3 4">unnamed3</plasmid>
    </source>
</reference>
<geneLocation type="plasmid" evidence="3 4">
    <name>unnamed3</name>
</geneLocation>
<keyword evidence="4" id="KW-1185">Reference proteome</keyword>
<dbReference type="GO" id="GO:0043565">
    <property type="term" value="F:sequence-specific DNA binding"/>
    <property type="evidence" value="ECO:0007669"/>
    <property type="project" value="InterPro"/>
</dbReference>
<dbReference type="InterPro" id="IPR018060">
    <property type="entry name" value="HTH_AraC"/>
</dbReference>
<evidence type="ECO:0000313" key="4">
    <source>
        <dbReference type="Proteomes" id="UP000509702"/>
    </source>
</evidence>
<evidence type="ECO:0000313" key="3">
    <source>
        <dbReference type="EMBL" id="QKS50184.1"/>
    </source>
</evidence>
<dbReference type="AlphaFoldDB" id="A0A6N1AM79"/>
<evidence type="ECO:0000259" key="2">
    <source>
        <dbReference type="PROSITE" id="PS01124"/>
    </source>
</evidence>
<keyword evidence="3" id="KW-0614">Plasmid</keyword>
<dbReference type="Proteomes" id="UP000509702">
    <property type="component" value="Plasmid unnamed3"/>
</dbReference>
<dbReference type="GO" id="GO:0003700">
    <property type="term" value="F:DNA-binding transcription factor activity"/>
    <property type="evidence" value="ECO:0007669"/>
    <property type="project" value="InterPro"/>
</dbReference>
<dbReference type="EMBL" id="CP054617">
    <property type="protein sequence ID" value="QKS50184.1"/>
    <property type="molecule type" value="Genomic_DNA"/>
</dbReference>
<feature type="domain" description="HTH araC/xylS-type" evidence="2">
    <location>
        <begin position="226"/>
        <end position="302"/>
    </location>
</feature>
<protein>
    <submittedName>
        <fullName evidence="3">AraC family transcriptional regulator</fullName>
    </submittedName>
</protein>
<evidence type="ECO:0000256" key="1">
    <source>
        <dbReference type="SAM" id="MobiDB-lite"/>
    </source>
</evidence>
<dbReference type="Gene3D" id="1.10.10.60">
    <property type="entry name" value="Homeodomain-like"/>
    <property type="match status" value="1"/>
</dbReference>
<dbReference type="PROSITE" id="PS01124">
    <property type="entry name" value="HTH_ARAC_FAMILY_2"/>
    <property type="match status" value="1"/>
</dbReference>
<accession>A0A6N1AM79</accession>
<dbReference type="KEGG" id="aoz:HUE56_06635"/>
<dbReference type="RefSeq" id="WP_149198974.1">
    <property type="nucleotide sequence ID" value="NZ_CP054617.1"/>
</dbReference>
<name>A0A6N1AM79_9PROT</name>
<dbReference type="OrthoDB" id="2559672at2"/>
<organism evidence="3 4">
    <name type="scientific">Azospirillum oryzae</name>
    <dbReference type="NCBI Taxonomy" id="286727"/>
    <lineage>
        <taxon>Bacteria</taxon>
        <taxon>Pseudomonadati</taxon>
        <taxon>Pseudomonadota</taxon>
        <taxon>Alphaproteobacteria</taxon>
        <taxon>Rhodospirillales</taxon>
        <taxon>Azospirillaceae</taxon>
        <taxon>Azospirillum</taxon>
    </lineage>
</organism>
<sequence>MISLSSLQPSPAPPGVGCPDPLARAPRVSPGSDRARLYPAPPSLQGAATAIVCRDTRGQVLDDRQRLSHFPASPLLCLSWFRGMESGLVERTAGTPRWRPFGAAVLLSGSQSRPIVSWSPTTGRAGMLCFPADVARPLFGIDPAALHDRFVDARDLLDASLHPLLDALTDADSDAATLSALESHLATRWQAVQGQQSPAAALRRFGRHWVERLAWQAHQWRRTHGPRQVERRIMAHSGRSLRHWQTLVRTEGVFFTARERHEAGLPLDWAALAQEEGFADQAHMCRAAKHVTGFSPTDFARRFVEDEAFWLYRVWV</sequence>
<feature type="region of interest" description="Disordered" evidence="1">
    <location>
        <begin position="1"/>
        <end position="40"/>
    </location>
</feature>